<dbReference type="Gene3D" id="3.30.70.20">
    <property type="match status" value="1"/>
</dbReference>
<dbReference type="InterPro" id="IPR017900">
    <property type="entry name" value="4Fe4S_Fe_S_CS"/>
</dbReference>
<comment type="caution">
    <text evidence="5">The sequence shown here is derived from an EMBL/GenBank/DDBJ whole genome shotgun (WGS) entry which is preliminary data.</text>
</comment>
<dbReference type="AlphaFoldDB" id="A0A9D1XCS1"/>
<sequence length="52" mass="5724">MNTCIGCGTCSAHCPQDCIIPGEPFQIRQEHCLHCGSCFENCPVNAVIRRTE</sequence>
<dbReference type="PROSITE" id="PS00198">
    <property type="entry name" value="4FE4S_FER_1"/>
    <property type="match status" value="2"/>
</dbReference>
<gene>
    <name evidence="5" type="ORF">H9734_05525</name>
</gene>
<name>A0A9D1XCS1_9FIRM</name>
<keyword evidence="1" id="KW-0479">Metal-binding</keyword>
<keyword evidence="2" id="KW-0408">Iron</keyword>
<reference evidence="5" key="2">
    <citation type="submission" date="2021-04" db="EMBL/GenBank/DDBJ databases">
        <authorList>
            <person name="Gilroy R."/>
        </authorList>
    </citation>
    <scope>NUCLEOTIDE SEQUENCE</scope>
    <source>
        <strain evidence="5">CHK183-1962</strain>
    </source>
</reference>
<dbReference type="PROSITE" id="PS51379">
    <property type="entry name" value="4FE4S_FER_2"/>
    <property type="match status" value="2"/>
</dbReference>
<dbReference type="EMBL" id="DXEK01000090">
    <property type="protein sequence ID" value="HIX77042.1"/>
    <property type="molecule type" value="Genomic_DNA"/>
</dbReference>
<evidence type="ECO:0000259" key="4">
    <source>
        <dbReference type="PROSITE" id="PS51379"/>
    </source>
</evidence>
<evidence type="ECO:0000313" key="6">
    <source>
        <dbReference type="Proteomes" id="UP000886890"/>
    </source>
</evidence>
<evidence type="ECO:0000256" key="3">
    <source>
        <dbReference type="ARBA" id="ARBA00023014"/>
    </source>
</evidence>
<dbReference type="GO" id="GO:0046872">
    <property type="term" value="F:metal ion binding"/>
    <property type="evidence" value="ECO:0007669"/>
    <property type="project" value="UniProtKB-KW"/>
</dbReference>
<organism evidence="5 6">
    <name type="scientific">Candidatus Fusicatenibacter merdavium</name>
    <dbReference type="NCBI Taxonomy" id="2838600"/>
    <lineage>
        <taxon>Bacteria</taxon>
        <taxon>Bacillati</taxon>
        <taxon>Bacillota</taxon>
        <taxon>Clostridia</taxon>
        <taxon>Lachnospirales</taxon>
        <taxon>Lachnospiraceae</taxon>
        <taxon>Fusicatenibacter</taxon>
    </lineage>
</organism>
<evidence type="ECO:0000313" key="5">
    <source>
        <dbReference type="EMBL" id="HIX77042.1"/>
    </source>
</evidence>
<evidence type="ECO:0000256" key="2">
    <source>
        <dbReference type="ARBA" id="ARBA00023004"/>
    </source>
</evidence>
<proteinExistence type="predicted"/>
<dbReference type="GO" id="GO:0051536">
    <property type="term" value="F:iron-sulfur cluster binding"/>
    <property type="evidence" value="ECO:0007669"/>
    <property type="project" value="UniProtKB-KW"/>
</dbReference>
<evidence type="ECO:0000256" key="1">
    <source>
        <dbReference type="ARBA" id="ARBA00022723"/>
    </source>
</evidence>
<dbReference type="InterPro" id="IPR017896">
    <property type="entry name" value="4Fe4S_Fe-S-bd"/>
</dbReference>
<dbReference type="Proteomes" id="UP000886890">
    <property type="component" value="Unassembled WGS sequence"/>
</dbReference>
<feature type="domain" description="4Fe-4S ferredoxin-type" evidence="4">
    <location>
        <begin position="1"/>
        <end position="24"/>
    </location>
</feature>
<keyword evidence="3" id="KW-0411">Iron-sulfur</keyword>
<dbReference type="Pfam" id="PF12838">
    <property type="entry name" value="Fer4_7"/>
    <property type="match status" value="1"/>
</dbReference>
<reference evidence="5" key="1">
    <citation type="journal article" date="2021" name="PeerJ">
        <title>Extensive microbial diversity within the chicken gut microbiome revealed by metagenomics and culture.</title>
        <authorList>
            <person name="Gilroy R."/>
            <person name="Ravi A."/>
            <person name="Getino M."/>
            <person name="Pursley I."/>
            <person name="Horton D.L."/>
            <person name="Alikhan N.F."/>
            <person name="Baker D."/>
            <person name="Gharbi K."/>
            <person name="Hall N."/>
            <person name="Watson M."/>
            <person name="Adriaenssens E.M."/>
            <person name="Foster-Nyarko E."/>
            <person name="Jarju S."/>
            <person name="Secka A."/>
            <person name="Antonio M."/>
            <person name="Oren A."/>
            <person name="Chaudhuri R.R."/>
            <person name="La Ragione R."/>
            <person name="Hildebrand F."/>
            <person name="Pallen M.J."/>
        </authorList>
    </citation>
    <scope>NUCLEOTIDE SEQUENCE</scope>
    <source>
        <strain evidence="5">CHK183-1962</strain>
    </source>
</reference>
<dbReference type="SUPFAM" id="SSF54862">
    <property type="entry name" value="4Fe-4S ferredoxins"/>
    <property type="match status" value="1"/>
</dbReference>
<accession>A0A9D1XCS1</accession>
<protein>
    <submittedName>
        <fullName evidence="5">4Fe-4S binding protein</fullName>
    </submittedName>
</protein>
<feature type="domain" description="4Fe-4S ferredoxin-type" evidence="4">
    <location>
        <begin position="25"/>
        <end position="52"/>
    </location>
</feature>